<accession>A0AAD9HVE7</accession>
<proteinExistence type="predicted"/>
<reference evidence="2" key="1">
    <citation type="journal article" date="2023" name="Mol. Plant Microbe Interact.">
        <title>Elucidating the Obligate Nature and Biological Capacity of an Invasive Fungal Corn Pathogen.</title>
        <authorList>
            <person name="MacCready J.S."/>
            <person name="Roggenkamp E.M."/>
            <person name="Gdanetz K."/>
            <person name="Chilvers M.I."/>
        </authorList>
    </citation>
    <scope>NUCLEOTIDE SEQUENCE</scope>
    <source>
        <strain evidence="2">PM02</strain>
    </source>
</reference>
<evidence type="ECO:0000313" key="2">
    <source>
        <dbReference type="EMBL" id="KAK2066379.1"/>
    </source>
</evidence>
<dbReference type="AlphaFoldDB" id="A0AAD9HVE7"/>
<feature type="region of interest" description="Disordered" evidence="1">
    <location>
        <begin position="33"/>
        <end position="93"/>
    </location>
</feature>
<comment type="caution">
    <text evidence="2">The sequence shown here is derived from an EMBL/GenBank/DDBJ whole genome shotgun (WGS) entry which is preliminary data.</text>
</comment>
<protein>
    <submittedName>
        <fullName evidence="2">Uncharacterized protein</fullName>
    </submittedName>
</protein>
<dbReference type="EMBL" id="JAQQPM010000001">
    <property type="protein sequence ID" value="KAK2066379.1"/>
    <property type="molecule type" value="Genomic_DNA"/>
</dbReference>
<keyword evidence="3" id="KW-1185">Reference proteome</keyword>
<name>A0AAD9HVE7_9PEZI</name>
<evidence type="ECO:0000256" key="1">
    <source>
        <dbReference type="SAM" id="MobiDB-lite"/>
    </source>
</evidence>
<gene>
    <name evidence="2" type="ORF">P8C59_000208</name>
</gene>
<sequence>MPAKITPAIRCAAIYKRKQEEIAQAYATAAKAAAAKGRNKDDTYNRAYKPPANVEEEKGNKDDGKREEKEDDSNDNSTSDGIGNSKDKARYKPSDSSLYYKAYADIYVYYI</sequence>
<feature type="compositionally biased region" description="Basic and acidic residues" evidence="1">
    <location>
        <begin position="55"/>
        <end position="68"/>
    </location>
</feature>
<organism evidence="2 3">
    <name type="scientific">Phyllachora maydis</name>
    <dbReference type="NCBI Taxonomy" id="1825666"/>
    <lineage>
        <taxon>Eukaryota</taxon>
        <taxon>Fungi</taxon>
        <taxon>Dikarya</taxon>
        <taxon>Ascomycota</taxon>
        <taxon>Pezizomycotina</taxon>
        <taxon>Sordariomycetes</taxon>
        <taxon>Sordariomycetidae</taxon>
        <taxon>Phyllachorales</taxon>
        <taxon>Phyllachoraceae</taxon>
        <taxon>Phyllachora</taxon>
    </lineage>
</organism>
<evidence type="ECO:0000313" key="3">
    <source>
        <dbReference type="Proteomes" id="UP001217918"/>
    </source>
</evidence>
<dbReference type="Proteomes" id="UP001217918">
    <property type="component" value="Unassembled WGS sequence"/>
</dbReference>